<evidence type="ECO:0008006" key="4">
    <source>
        <dbReference type="Google" id="ProtNLM"/>
    </source>
</evidence>
<dbReference type="EMBL" id="CP000302">
    <property type="protein sequence ID" value="ABE56056.1"/>
    <property type="molecule type" value="Genomic_DNA"/>
</dbReference>
<evidence type="ECO:0000313" key="2">
    <source>
        <dbReference type="EMBL" id="ABE56056.1"/>
    </source>
</evidence>
<evidence type="ECO:0000313" key="3">
    <source>
        <dbReference type="Proteomes" id="UP000001982"/>
    </source>
</evidence>
<dbReference type="Proteomes" id="UP000001982">
    <property type="component" value="Chromosome"/>
</dbReference>
<dbReference type="STRING" id="318161.Sden_2777"/>
<accession>Q12KH0</accession>
<proteinExistence type="predicted"/>
<name>Q12KH0_SHEDO</name>
<dbReference type="OrthoDB" id="6400311at2"/>
<dbReference type="HOGENOM" id="CLU_1958066_0_0_6"/>
<reference evidence="2 3" key="1">
    <citation type="submission" date="2006-03" db="EMBL/GenBank/DDBJ databases">
        <title>Complete sequence of Shewanella denitrificans OS217.</title>
        <authorList>
            <consortium name="US DOE Joint Genome Institute"/>
            <person name="Copeland A."/>
            <person name="Lucas S."/>
            <person name="Lapidus A."/>
            <person name="Barry K."/>
            <person name="Detter J.C."/>
            <person name="Glavina del Rio T."/>
            <person name="Hammon N."/>
            <person name="Israni S."/>
            <person name="Dalin E."/>
            <person name="Tice H."/>
            <person name="Pitluck S."/>
            <person name="Brettin T."/>
            <person name="Bruce D."/>
            <person name="Han C."/>
            <person name="Tapia R."/>
            <person name="Gilna P."/>
            <person name="Kiss H."/>
            <person name="Schmutz J."/>
            <person name="Larimer F."/>
            <person name="Land M."/>
            <person name="Hauser L."/>
            <person name="Kyrpides N."/>
            <person name="Lykidis A."/>
            <person name="Richardson P."/>
        </authorList>
    </citation>
    <scope>NUCLEOTIDE SEQUENCE [LARGE SCALE GENOMIC DNA]</scope>
    <source>
        <strain evidence="3">OS217 / ATCC BAA-1090 / DSM 15013</strain>
    </source>
</reference>
<feature type="signal peptide" evidence="1">
    <location>
        <begin position="1"/>
        <end position="18"/>
    </location>
</feature>
<gene>
    <name evidence="2" type="ordered locus">Sden_2777</name>
</gene>
<organism evidence="2 3">
    <name type="scientific">Shewanella denitrificans (strain OS217 / ATCC BAA-1090 / DSM 15013)</name>
    <dbReference type="NCBI Taxonomy" id="318161"/>
    <lineage>
        <taxon>Bacteria</taxon>
        <taxon>Pseudomonadati</taxon>
        <taxon>Pseudomonadota</taxon>
        <taxon>Gammaproteobacteria</taxon>
        <taxon>Alteromonadales</taxon>
        <taxon>Shewanellaceae</taxon>
        <taxon>Shewanella</taxon>
    </lineage>
</organism>
<dbReference type="AlphaFoldDB" id="Q12KH0"/>
<feature type="chain" id="PRO_5004181471" description="Rap1a immunity protein domain-containing protein" evidence="1">
    <location>
        <begin position="19"/>
        <end position="126"/>
    </location>
</feature>
<keyword evidence="3" id="KW-1185">Reference proteome</keyword>
<keyword evidence="1" id="KW-0732">Signal</keyword>
<dbReference type="RefSeq" id="WP_011497206.1">
    <property type="nucleotide sequence ID" value="NC_007954.1"/>
</dbReference>
<sequence>MKTRIVSLFMLLSVTNLAYSQELSFCKTDVSSKSCQSYIAGLVDSALLYAPQGSTGTLAVDDFEARALKFRAGNRYKKAHSAHCSHSADEALDIAAALEEQLALNTITNLEELKLFLDTVLKCNGS</sequence>
<evidence type="ECO:0000256" key="1">
    <source>
        <dbReference type="SAM" id="SignalP"/>
    </source>
</evidence>
<dbReference type="KEGG" id="sdn:Sden_2777"/>
<protein>
    <recommendedName>
        <fullName evidence="4">Rap1a immunity protein domain-containing protein</fullName>
    </recommendedName>
</protein>